<evidence type="ECO:0000313" key="2">
    <source>
        <dbReference type="EMBL" id="CDI02322.1"/>
    </source>
</evidence>
<feature type="domain" description="FtsK" evidence="1">
    <location>
        <begin position="191"/>
        <end position="229"/>
    </location>
</feature>
<dbReference type="InterPro" id="IPR027417">
    <property type="entry name" value="P-loop_NTPase"/>
</dbReference>
<dbReference type="SUPFAM" id="SSF52540">
    <property type="entry name" value="P-loop containing nucleoside triphosphate hydrolases"/>
    <property type="match status" value="1"/>
</dbReference>
<sequence length="613" mass="68499">MGFTLDTQNEKGVIACPWDRLPPNSILTWTLIPRSPLAIDEHLDQMQLKVDQTTSESAHAAAEQLAVAKAARRQQELIFNTQMGVYLRAPSLQRLDDDTLATTNVLALAGFTPIPAKYDLLADDSFVRNLPMVYDWRYDRRHALRSRLTHAAHIAAVLPFFGRATGTAHPCFVGWHRRDGQCFHMNFYHPADRARVAHTVVFGQTGSGKSATLINMLMSSMAVNRPRQIIIEKGNSFGLMCAYYARQGLTVREIVFNPLDPTLCYPPYLETAKALAEHRGEFLATGEGEGDGEQRSYIDEMLYMTLLMITGGRTRELDALTTSDRAAIQTGLLRGLEASAQAGDPHARPLDVRNALLLMAEDEKIPEIRLHLRALADALALWTQGLRGQLFNRHSPGFATDVDVFHVELGVLTHSGNDDMLALAVLSLLASITAQSEHHQTSGRHTEVCFDEAHYIAKTPLLVQGFIVGTKVWRKLHTWLLFATQDFSDASELAKQILSQAEFWVLLCMGAHEARQVARFRDMSAEEQRLLTLALKDPGHYVEGVLLSERHAPALLRFVPPALALALAQTEGAEKNQRLRLMNEHHISELDAAIQIAEDLTQRRRQHRQETEA</sequence>
<dbReference type="Gene3D" id="3.40.50.300">
    <property type="entry name" value="P-loop containing nucleotide triphosphate hydrolases"/>
    <property type="match status" value="2"/>
</dbReference>
<protein>
    <recommendedName>
        <fullName evidence="1">FtsK domain-containing protein</fullName>
    </recommendedName>
</protein>
<keyword evidence="3" id="KW-1185">Reference proteome</keyword>
<proteinExistence type="predicted"/>
<comment type="caution">
    <text evidence="2">The sequence shown here is derived from an EMBL/GenBank/DDBJ whole genome shotgun (WGS) entry which is preliminary data.</text>
</comment>
<evidence type="ECO:0000313" key="3">
    <source>
        <dbReference type="Proteomes" id="UP000035760"/>
    </source>
</evidence>
<gene>
    <name evidence="2" type="ORF">BN873_280008</name>
</gene>
<evidence type="ECO:0000259" key="1">
    <source>
        <dbReference type="Pfam" id="PF01580"/>
    </source>
</evidence>
<dbReference type="Proteomes" id="UP000035760">
    <property type="component" value="Unassembled WGS sequence"/>
</dbReference>
<reference evidence="2" key="1">
    <citation type="submission" date="2013-07" db="EMBL/GenBank/DDBJ databases">
        <authorList>
            <person name="McIlroy S."/>
        </authorList>
    </citation>
    <scope>NUCLEOTIDE SEQUENCE [LARGE SCALE GENOMIC DNA]</scope>
    <source>
        <strain evidence="2">Run_A_D11</strain>
    </source>
</reference>
<dbReference type="AlphaFoldDB" id="W6M3S9"/>
<dbReference type="PANTHER" id="PTHR30121:SF6">
    <property type="entry name" value="SLR6007 PROTEIN"/>
    <property type="match status" value="1"/>
</dbReference>
<dbReference type="Pfam" id="PF01580">
    <property type="entry name" value="FtsK_SpoIIIE"/>
    <property type="match status" value="1"/>
</dbReference>
<dbReference type="InterPro" id="IPR002543">
    <property type="entry name" value="FtsK_dom"/>
</dbReference>
<accession>W6M3S9</accession>
<dbReference type="PANTHER" id="PTHR30121">
    <property type="entry name" value="UNCHARACTERIZED PROTEIN YJGR-RELATED"/>
    <property type="match status" value="1"/>
</dbReference>
<dbReference type="EMBL" id="CBTJ020000034">
    <property type="protein sequence ID" value="CDI02322.1"/>
    <property type="molecule type" value="Genomic_DNA"/>
</dbReference>
<name>W6M3S9_9GAMM</name>
<reference evidence="2" key="2">
    <citation type="submission" date="2014-03" db="EMBL/GenBank/DDBJ databases">
        <title>Candidatus Competibacter-lineage genomes retrieved from metagenomes reveal functional metabolic diversity.</title>
        <authorList>
            <person name="McIlroy S.J."/>
            <person name="Albertsen M."/>
            <person name="Andresen E.K."/>
            <person name="Saunders A.M."/>
            <person name="Kristiansen R."/>
            <person name="Stokholm-Bjerregaard M."/>
            <person name="Nielsen K.L."/>
            <person name="Nielsen P.H."/>
        </authorList>
    </citation>
    <scope>NUCLEOTIDE SEQUENCE</scope>
    <source>
        <strain evidence="2">Run_A_D11</strain>
    </source>
</reference>
<organism evidence="2 3">
    <name type="scientific">Candidatus Competibacter denitrificans Run_A_D11</name>
    <dbReference type="NCBI Taxonomy" id="1400863"/>
    <lineage>
        <taxon>Bacteria</taxon>
        <taxon>Pseudomonadati</taxon>
        <taxon>Pseudomonadota</taxon>
        <taxon>Gammaproteobacteria</taxon>
        <taxon>Candidatus Competibacteraceae</taxon>
        <taxon>Candidatus Competibacter</taxon>
    </lineage>
</organism>
<dbReference type="Pfam" id="PF11130">
    <property type="entry name" value="TraC_F_IV"/>
    <property type="match status" value="1"/>
</dbReference>
<dbReference type="STRING" id="1400863.BN873_280008"/>
<dbReference type="OrthoDB" id="5555485at2"/>
<dbReference type="GO" id="GO:0005524">
    <property type="term" value="F:ATP binding"/>
    <property type="evidence" value="ECO:0007669"/>
    <property type="project" value="InterPro"/>
</dbReference>
<dbReference type="InterPro" id="IPR051162">
    <property type="entry name" value="T4SS_component"/>
</dbReference>
<dbReference type="GO" id="GO:0003677">
    <property type="term" value="F:DNA binding"/>
    <property type="evidence" value="ECO:0007669"/>
    <property type="project" value="InterPro"/>
</dbReference>
<dbReference type="InterPro" id="IPR025955">
    <property type="entry name" value="TraC/Conjuga_ATPase"/>
</dbReference>